<keyword evidence="2" id="KW-1185">Reference proteome</keyword>
<name>A0ACD3YSX3_FUSSC</name>
<evidence type="ECO:0000313" key="1">
    <source>
        <dbReference type="EMBL" id="UPK92087.1"/>
    </source>
</evidence>
<organism evidence="1 2">
    <name type="scientific">Fusarium solani subsp. cucurbitae</name>
    <name type="common">Neocosmosporum cucurbitae</name>
    <dbReference type="NCBI Taxonomy" id="2747967"/>
    <lineage>
        <taxon>Eukaryota</taxon>
        <taxon>Fungi</taxon>
        <taxon>Dikarya</taxon>
        <taxon>Ascomycota</taxon>
        <taxon>Pezizomycotina</taxon>
        <taxon>Sordariomycetes</taxon>
        <taxon>Hypocreomycetidae</taxon>
        <taxon>Hypocreales</taxon>
        <taxon>Nectriaceae</taxon>
        <taxon>Fusarium</taxon>
        <taxon>Fusarium solani species complex</taxon>
    </lineage>
</organism>
<sequence>MFALTAGLLLFVQAALCSRPNIVFILTDDQDLHMESVQHMPHLTVRMATLWTGQAAHNHNVTNVSPPHGGYPKVVQQGINDDNLFVWMQEAGYNTYYTGKLWNFHTVDNFNQPYAKGFNGSDFLLDPFTYQYWNANITHNGEEPVSYAGQYSTDVIAEKALAWLDEALEEPDPFFLTVSPIAPHSNWVIDTERDLSYLEEPKSAPRHQHLFSDYVIPREKSFNVVIDGAAGWVGDLPPLNETTLTYNDHYQRQRLRALQSVDEMVSELVGRLVKAGQLDNTYIFYTTDNGYHISQHRMNPGKECGYDTDIHIPFFVRGPGIPAGGSVDVVTTHTDVSSTLLQIAGVDKDTDGAIMPLGDLKIYAGRHEHAVIEYWGAAVPEGIYGGRSDRHREAGVWQNVYLNNTFKGLRVVSDEYSLYYSVWCTNETEFFDLQNLANNDQSDPHQTLNIAASSKSRSAYQLSSRPLEQVLLRLNALIMVLKTCKGQTCIQPWTSLHPDGSVNSLKMALQNRFDDFYESQPQMWFMECPAAYIAEVENQEPVIAFAEGLNKQEAGFDWTRHWQYFT</sequence>
<reference evidence="1" key="1">
    <citation type="submission" date="2021-11" db="EMBL/GenBank/DDBJ databases">
        <title>Fusarium solani-melongenae Genome sequencing and assembly.</title>
        <authorList>
            <person name="Xie S."/>
            <person name="Huang L."/>
            <person name="Zhang X."/>
        </authorList>
    </citation>
    <scope>NUCLEOTIDE SEQUENCE</scope>
    <source>
        <strain evidence="1">CRI 24-3</strain>
    </source>
</reference>
<protein>
    <submittedName>
        <fullName evidence="1">Uncharacterized protein</fullName>
    </submittedName>
</protein>
<dbReference type="EMBL" id="CP090032">
    <property type="protein sequence ID" value="UPK92087.1"/>
    <property type="molecule type" value="Genomic_DNA"/>
</dbReference>
<gene>
    <name evidence="1" type="ORF">LCI18_003022</name>
</gene>
<proteinExistence type="predicted"/>
<accession>A0ACD3YSX3</accession>
<evidence type="ECO:0000313" key="2">
    <source>
        <dbReference type="Proteomes" id="UP000830768"/>
    </source>
</evidence>
<dbReference type="Proteomes" id="UP000830768">
    <property type="component" value="Chromosome 3"/>
</dbReference>